<protein>
    <submittedName>
        <fullName evidence="2">Uncharacterized protein</fullName>
    </submittedName>
</protein>
<feature type="transmembrane region" description="Helical" evidence="1">
    <location>
        <begin position="196"/>
        <end position="221"/>
    </location>
</feature>
<evidence type="ECO:0000313" key="2">
    <source>
        <dbReference type="EMBL" id="KAJ7616070.1"/>
    </source>
</evidence>
<feature type="transmembrane region" description="Helical" evidence="1">
    <location>
        <begin position="12"/>
        <end position="35"/>
    </location>
</feature>
<comment type="caution">
    <text evidence="2">The sequence shown here is derived from an EMBL/GenBank/DDBJ whole genome shotgun (WGS) entry which is preliminary data.</text>
</comment>
<dbReference type="Proteomes" id="UP001221142">
    <property type="component" value="Unassembled WGS sequence"/>
</dbReference>
<gene>
    <name evidence="2" type="ORF">FB45DRAFT_935232</name>
</gene>
<keyword evidence="1" id="KW-0812">Transmembrane</keyword>
<feature type="transmembrane region" description="Helical" evidence="1">
    <location>
        <begin position="124"/>
        <end position="142"/>
    </location>
</feature>
<accession>A0AAD7BB51</accession>
<feature type="transmembrane region" description="Helical" evidence="1">
    <location>
        <begin position="47"/>
        <end position="73"/>
    </location>
</feature>
<name>A0AAD7BB51_9AGAR</name>
<dbReference type="EMBL" id="JARKIF010000023">
    <property type="protein sequence ID" value="KAJ7616070.1"/>
    <property type="molecule type" value="Genomic_DNA"/>
</dbReference>
<keyword evidence="3" id="KW-1185">Reference proteome</keyword>
<sequence>MSFSIVSLNLAGLALSTFFYGIYFVLFFISMYLLMRRSQTGESIYRTAVFNSALLLFILITSHWIMILARIFLAFQEERNAELFLADSRQSTALAQNTIVVFCTLIGDSLIIHRLWVVWSGSKLVLIFPVVSLLGLTVDSFVSDYVNWRYADVFANPSLKVGAVLTLLTNVYCTALITWRIWAVTRRSMPVGGTNLMHFLVIWIESTAFHAFWAILFFVLYQAESEFQYIVIEAVPEVVGFVNTLIHTRVGLGWTSEQMQMTDSPGGFSAKAKSLAGSEV</sequence>
<keyword evidence="1" id="KW-0472">Membrane</keyword>
<evidence type="ECO:0000313" key="3">
    <source>
        <dbReference type="Proteomes" id="UP001221142"/>
    </source>
</evidence>
<reference evidence="2" key="1">
    <citation type="submission" date="2023-03" db="EMBL/GenBank/DDBJ databases">
        <title>Massive genome expansion in bonnet fungi (Mycena s.s.) driven by repeated elements and novel gene families across ecological guilds.</title>
        <authorList>
            <consortium name="Lawrence Berkeley National Laboratory"/>
            <person name="Harder C.B."/>
            <person name="Miyauchi S."/>
            <person name="Viragh M."/>
            <person name="Kuo A."/>
            <person name="Thoen E."/>
            <person name="Andreopoulos B."/>
            <person name="Lu D."/>
            <person name="Skrede I."/>
            <person name="Drula E."/>
            <person name="Henrissat B."/>
            <person name="Morin E."/>
            <person name="Kohler A."/>
            <person name="Barry K."/>
            <person name="LaButti K."/>
            <person name="Morin E."/>
            <person name="Salamov A."/>
            <person name="Lipzen A."/>
            <person name="Mereny Z."/>
            <person name="Hegedus B."/>
            <person name="Baldrian P."/>
            <person name="Stursova M."/>
            <person name="Weitz H."/>
            <person name="Taylor A."/>
            <person name="Grigoriev I.V."/>
            <person name="Nagy L.G."/>
            <person name="Martin F."/>
            <person name="Kauserud H."/>
        </authorList>
    </citation>
    <scope>NUCLEOTIDE SEQUENCE</scope>
    <source>
        <strain evidence="2">9284</strain>
    </source>
</reference>
<feature type="transmembrane region" description="Helical" evidence="1">
    <location>
        <begin position="93"/>
        <end position="112"/>
    </location>
</feature>
<dbReference type="AlphaFoldDB" id="A0AAD7BB51"/>
<keyword evidence="1" id="KW-1133">Transmembrane helix</keyword>
<feature type="transmembrane region" description="Helical" evidence="1">
    <location>
        <begin position="162"/>
        <end position="184"/>
    </location>
</feature>
<proteinExistence type="predicted"/>
<organism evidence="2 3">
    <name type="scientific">Roridomyces roridus</name>
    <dbReference type="NCBI Taxonomy" id="1738132"/>
    <lineage>
        <taxon>Eukaryota</taxon>
        <taxon>Fungi</taxon>
        <taxon>Dikarya</taxon>
        <taxon>Basidiomycota</taxon>
        <taxon>Agaricomycotina</taxon>
        <taxon>Agaricomycetes</taxon>
        <taxon>Agaricomycetidae</taxon>
        <taxon>Agaricales</taxon>
        <taxon>Marasmiineae</taxon>
        <taxon>Mycenaceae</taxon>
        <taxon>Roridomyces</taxon>
    </lineage>
</organism>
<evidence type="ECO:0000256" key="1">
    <source>
        <dbReference type="SAM" id="Phobius"/>
    </source>
</evidence>